<feature type="domain" description="RCK N-terminal" evidence="1">
    <location>
        <begin position="1"/>
        <end position="113"/>
    </location>
</feature>
<dbReference type="AlphaFoldDB" id="A0A7C1G3Y4"/>
<dbReference type="InterPro" id="IPR006037">
    <property type="entry name" value="RCK_C"/>
</dbReference>
<dbReference type="PROSITE" id="PS51202">
    <property type="entry name" value="RCK_C"/>
    <property type="match status" value="1"/>
</dbReference>
<dbReference type="EMBL" id="DSJL01000011">
    <property type="protein sequence ID" value="HEF65525.1"/>
    <property type="molecule type" value="Genomic_DNA"/>
</dbReference>
<comment type="caution">
    <text evidence="3">The sequence shown here is derived from an EMBL/GenBank/DDBJ whole genome shotgun (WGS) entry which is preliminary data.</text>
</comment>
<sequence>MVLGVGRFGSAVAIELERLGHEVLAIDRSERAIEAVADYVTHAVTADVTDLEVLRTLGAQDFDAAVVAIGADERSSIMATVLLKKLGVRFVLAKAQNQLHGDILTMVGADRVVYPERETGIRVAHSLTMPLAKDYFDVGPGYGLAKVVVDQRMAGKTLEELDLRERFGVTPLFLRRGDQVIMNPHRGERLRLGDELTIAGRDEQLQQVLLL</sequence>
<dbReference type="SUPFAM" id="SSF116726">
    <property type="entry name" value="TrkA C-terminal domain-like"/>
    <property type="match status" value="1"/>
</dbReference>
<dbReference type="GO" id="GO:0006813">
    <property type="term" value="P:potassium ion transport"/>
    <property type="evidence" value="ECO:0007669"/>
    <property type="project" value="InterPro"/>
</dbReference>
<dbReference type="InterPro" id="IPR050721">
    <property type="entry name" value="Trk_Ktr_HKT_K-transport"/>
</dbReference>
<proteinExistence type="predicted"/>
<dbReference type="Gene3D" id="3.40.50.720">
    <property type="entry name" value="NAD(P)-binding Rossmann-like Domain"/>
    <property type="match status" value="1"/>
</dbReference>
<accession>A0A7C1G3Y4</accession>
<feature type="domain" description="RCK C-terminal" evidence="2">
    <location>
        <begin position="129"/>
        <end position="211"/>
    </location>
</feature>
<evidence type="ECO:0000259" key="2">
    <source>
        <dbReference type="PROSITE" id="PS51202"/>
    </source>
</evidence>
<dbReference type="InterPro" id="IPR036291">
    <property type="entry name" value="NAD(P)-bd_dom_sf"/>
</dbReference>
<dbReference type="PANTHER" id="PTHR43833:SF7">
    <property type="entry name" value="KTR SYSTEM POTASSIUM UPTAKE PROTEIN C"/>
    <property type="match status" value="1"/>
</dbReference>
<dbReference type="PANTHER" id="PTHR43833">
    <property type="entry name" value="POTASSIUM CHANNEL PROTEIN 2-RELATED-RELATED"/>
    <property type="match status" value="1"/>
</dbReference>
<dbReference type="SUPFAM" id="SSF51735">
    <property type="entry name" value="NAD(P)-binding Rossmann-fold domains"/>
    <property type="match status" value="1"/>
</dbReference>
<reference evidence="3" key="1">
    <citation type="journal article" date="2020" name="mSystems">
        <title>Genome- and Community-Level Interaction Insights into Carbon Utilization and Element Cycling Functions of Hydrothermarchaeota in Hydrothermal Sediment.</title>
        <authorList>
            <person name="Zhou Z."/>
            <person name="Liu Y."/>
            <person name="Xu W."/>
            <person name="Pan J."/>
            <person name="Luo Z.H."/>
            <person name="Li M."/>
        </authorList>
    </citation>
    <scope>NUCLEOTIDE SEQUENCE [LARGE SCALE GENOMIC DNA]</scope>
    <source>
        <strain evidence="3">SpSt-222</strain>
    </source>
</reference>
<protein>
    <submittedName>
        <fullName evidence="3">TrkA family potassium uptake protein</fullName>
    </submittedName>
</protein>
<dbReference type="Pfam" id="PF02080">
    <property type="entry name" value="TrkA_C"/>
    <property type="match status" value="1"/>
</dbReference>
<gene>
    <name evidence="3" type="ORF">ENP47_08015</name>
</gene>
<dbReference type="GO" id="GO:0008324">
    <property type="term" value="F:monoatomic cation transmembrane transporter activity"/>
    <property type="evidence" value="ECO:0007669"/>
    <property type="project" value="InterPro"/>
</dbReference>
<evidence type="ECO:0000313" key="3">
    <source>
        <dbReference type="EMBL" id="HEF65525.1"/>
    </source>
</evidence>
<dbReference type="InterPro" id="IPR003148">
    <property type="entry name" value="RCK_N"/>
</dbReference>
<name>A0A7C1G3Y4_THERO</name>
<dbReference type="Pfam" id="PF02254">
    <property type="entry name" value="TrkA_N"/>
    <property type="match status" value="1"/>
</dbReference>
<dbReference type="InterPro" id="IPR036721">
    <property type="entry name" value="RCK_C_sf"/>
</dbReference>
<dbReference type="Gene3D" id="3.30.70.1450">
    <property type="entry name" value="Regulator of K+ conductance, C-terminal domain"/>
    <property type="match status" value="1"/>
</dbReference>
<evidence type="ECO:0000259" key="1">
    <source>
        <dbReference type="PROSITE" id="PS51201"/>
    </source>
</evidence>
<dbReference type="PROSITE" id="PS51201">
    <property type="entry name" value="RCK_N"/>
    <property type="match status" value="1"/>
</dbReference>
<organism evidence="3">
    <name type="scientific">Thermomicrobium roseum</name>
    <dbReference type="NCBI Taxonomy" id="500"/>
    <lineage>
        <taxon>Bacteria</taxon>
        <taxon>Pseudomonadati</taxon>
        <taxon>Thermomicrobiota</taxon>
        <taxon>Thermomicrobia</taxon>
        <taxon>Thermomicrobiales</taxon>
        <taxon>Thermomicrobiaceae</taxon>
        <taxon>Thermomicrobium</taxon>
    </lineage>
</organism>